<accession>A0A165X670</accession>
<sequence>MPYTCEQSIRYDSHEILCVAISPCGRFVACGSRDGVAVWDDFEEDPIVIIFPSSVSSLLWTKNQPPSWCLVCGLKNGCVVVIDCDSGKLETFELQSHKSSIAAFTNDAVRGTFASGSESDGCAVWISDLLGKYTLKARFTAREGKAYSYPAARALSFCGNGKYLLGSFADGSLICFSLESETIAWGTHLGVRAIFAELSTAADSILVISSTATVSSYSLKDMRIGSDINVHRRLVPIPGALVFPVAMVHDRNLLFSGSHAGDIQIWDVEHGALADRINLDGGHLIAINALVPEAPSRLVIATVSICDQVVRIRIWKEVQENGMVAARDFTTFNHQS</sequence>
<keyword evidence="2" id="KW-0677">Repeat</keyword>
<dbReference type="AlphaFoldDB" id="A0A165X670"/>
<evidence type="ECO:0000313" key="4">
    <source>
        <dbReference type="Proteomes" id="UP000076798"/>
    </source>
</evidence>
<reference evidence="3 4" key="1">
    <citation type="journal article" date="2016" name="Mol. Biol. Evol.">
        <title>Comparative Genomics of Early-Diverging Mushroom-Forming Fungi Provides Insights into the Origins of Lignocellulose Decay Capabilities.</title>
        <authorList>
            <person name="Nagy L.G."/>
            <person name="Riley R."/>
            <person name="Tritt A."/>
            <person name="Adam C."/>
            <person name="Daum C."/>
            <person name="Floudas D."/>
            <person name="Sun H."/>
            <person name="Yadav J.S."/>
            <person name="Pangilinan J."/>
            <person name="Larsson K.H."/>
            <person name="Matsuura K."/>
            <person name="Barry K."/>
            <person name="Labutti K."/>
            <person name="Kuo R."/>
            <person name="Ohm R.A."/>
            <person name="Bhattacharya S.S."/>
            <person name="Shirouzu T."/>
            <person name="Yoshinaga Y."/>
            <person name="Martin F.M."/>
            <person name="Grigoriev I.V."/>
            <person name="Hibbett D.S."/>
        </authorList>
    </citation>
    <scope>NUCLEOTIDE SEQUENCE [LARGE SCALE GENOMIC DNA]</scope>
    <source>
        <strain evidence="3 4">HHB10207 ss-3</strain>
    </source>
</reference>
<name>A0A165X670_9AGAM</name>
<dbReference type="InterPro" id="IPR036322">
    <property type="entry name" value="WD40_repeat_dom_sf"/>
</dbReference>
<dbReference type="EMBL" id="KV428437">
    <property type="protein sequence ID" value="KZT31871.1"/>
    <property type="molecule type" value="Genomic_DNA"/>
</dbReference>
<dbReference type="InterPro" id="IPR001680">
    <property type="entry name" value="WD40_rpt"/>
</dbReference>
<protein>
    <submittedName>
        <fullName evidence="3">WD40 repeat-like protein</fullName>
    </submittedName>
</protein>
<evidence type="ECO:0000256" key="1">
    <source>
        <dbReference type="ARBA" id="ARBA00022574"/>
    </source>
</evidence>
<dbReference type="PANTHER" id="PTHR19848:SF8">
    <property type="entry name" value="F-BOX AND WD REPEAT DOMAIN CONTAINING 7"/>
    <property type="match status" value="1"/>
</dbReference>
<dbReference type="Pfam" id="PF00400">
    <property type="entry name" value="WD40"/>
    <property type="match status" value="1"/>
</dbReference>
<evidence type="ECO:0000256" key="2">
    <source>
        <dbReference type="ARBA" id="ARBA00022737"/>
    </source>
</evidence>
<dbReference type="SUPFAM" id="SSF50978">
    <property type="entry name" value="WD40 repeat-like"/>
    <property type="match status" value="1"/>
</dbReference>
<dbReference type="Proteomes" id="UP000076798">
    <property type="component" value="Unassembled WGS sequence"/>
</dbReference>
<gene>
    <name evidence="3" type="ORF">SISSUDRAFT_1067392</name>
</gene>
<organism evidence="3 4">
    <name type="scientific">Sistotremastrum suecicum HHB10207 ss-3</name>
    <dbReference type="NCBI Taxonomy" id="1314776"/>
    <lineage>
        <taxon>Eukaryota</taxon>
        <taxon>Fungi</taxon>
        <taxon>Dikarya</taxon>
        <taxon>Basidiomycota</taxon>
        <taxon>Agaricomycotina</taxon>
        <taxon>Agaricomycetes</taxon>
        <taxon>Sistotremastrales</taxon>
        <taxon>Sistotremastraceae</taxon>
        <taxon>Sistotremastrum</taxon>
    </lineage>
</organism>
<evidence type="ECO:0000313" key="3">
    <source>
        <dbReference type="EMBL" id="KZT31871.1"/>
    </source>
</evidence>
<dbReference type="Gene3D" id="2.130.10.10">
    <property type="entry name" value="YVTN repeat-like/Quinoprotein amine dehydrogenase"/>
    <property type="match status" value="1"/>
</dbReference>
<keyword evidence="4" id="KW-1185">Reference proteome</keyword>
<dbReference type="PANTHER" id="PTHR19848">
    <property type="entry name" value="WD40 REPEAT PROTEIN"/>
    <property type="match status" value="1"/>
</dbReference>
<dbReference type="SMART" id="SM00320">
    <property type="entry name" value="WD40"/>
    <property type="match status" value="5"/>
</dbReference>
<proteinExistence type="predicted"/>
<dbReference type="OrthoDB" id="20669at2759"/>
<dbReference type="InterPro" id="IPR015943">
    <property type="entry name" value="WD40/YVTN_repeat-like_dom_sf"/>
</dbReference>
<keyword evidence="1" id="KW-0853">WD repeat</keyword>